<dbReference type="PROSITE" id="PS51833">
    <property type="entry name" value="HDOD"/>
    <property type="match status" value="1"/>
</dbReference>
<dbReference type="Gene3D" id="1.10.3210.10">
    <property type="entry name" value="Hypothetical protein af1432"/>
    <property type="match status" value="1"/>
</dbReference>
<protein>
    <submittedName>
        <fullName evidence="2">HDOD domain-containing protein</fullName>
    </submittedName>
</protein>
<evidence type="ECO:0000313" key="2">
    <source>
        <dbReference type="EMBL" id="GAA0858818.1"/>
    </source>
</evidence>
<comment type="caution">
    <text evidence="2">The sequence shown here is derived from an EMBL/GenBank/DDBJ whole genome shotgun (WGS) entry which is preliminary data.</text>
</comment>
<dbReference type="EMBL" id="BAAAFD010000009">
    <property type="protein sequence ID" value="GAA0858818.1"/>
    <property type="molecule type" value="Genomic_DNA"/>
</dbReference>
<evidence type="ECO:0000259" key="1">
    <source>
        <dbReference type="PROSITE" id="PS51833"/>
    </source>
</evidence>
<reference evidence="3" key="1">
    <citation type="journal article" date="2019" name="Int. J. Syst. Evol. Microbiol.">
        <title>The Global Catalogue of Microorganisms (GCM) 10K type strain sequencing project: providing services to taxonomists for standard genome sequencing and annotation.</title>
        <authorList>
            <consortium name="The Broad Institute Genomics Platform"/>
            <consortium name="The Broad Institute Genome Sequencing Center for Infectious Disease"/>
            <person name="Wu L."/>
            <person name="Ma J."/>
        </authorList>
    </citation>
    <scope>NUCLEOTIDE SEQUENCE [LARGE SCALE GENOMIC DNA]</scope>
    <source>
        <strain evidence="3">JCM 15896</strain>
    </source>
</reference>
<dbReference type="Proteomes" id="UP001500359">
    <property type="component" value="Unassembled WGS sequence"/>
</dbReference>
<dbReference type="SUPFAM" id="SSF109604">
    <property type="entry name" value="HD-domain/PDEase-like"/>
    <property type="match status" value="1"/>
</dbReference>
<dbReference type="InterPro" id="IPR013976">
    <property type="entry name" value="HDOD"/>
</dbReference>
<sequence>MTDHSQLKNEITSRFNHMTVSLRLAQRAMGLATESLTFEQTEQGDARRKLLRVEKQAIRDKALNERSHINFVNSIREMLHLEITKRLEEKLRNPDHLYYHVLGFDSRLPELLDLLSVRASSISRIEPIAASMPWLYDELIRLINTPKYRRMDNKGKVVNVDSLRVALSYLGIENLKMIIPSIALRRSLPQITDPFPEIKTRIFDAAIGTAMSCKKLASISELDEYTCFMLGFLHDIGKAVIVRLFFILFDEVQREAIAEAQNERKRDEHSALLEIEPSDEYLMGIIEQYGYALSAELVHKMRFKRLFVAAPMQEFAQQKALNEMSPLAKLLTQAVAYNRYRTLKQHRMISVDEAKDFLSQFHFPKGALSVLKTTDLRELDINMDIF</sequence>
<dbReference type="RefSeq" id="WP_343861392.1">
    <property type="nucleotide sequence ID" value="NZ_BAAAFD010000009.1"/>
</dbReference>
<name>A0ABP3X1C7_9ALTE</name>
<organism evidence="2 3">
    <name type="scientific">Aliiglaciecola litoralis</name>
    <dbReference type="NCBI Taxonomy" id="582857"/>
    <lineage>
        <taxon>Bacteria</taxon>
        <taxon>Pseudomonadati</taxon>
        <taxon>Pseudomonadota</taxon>
        <taxon>Gammaproteobacteria</taxon>
        <taxon>Alteromonadales</taxon>
        <taxon>Alteromonadaceae</taxon>
        <taxon>Aliiglaciecola</taxon>
    </lineage>
</organism>
<dbReference type="PANTHER" id="PTHR33525:SF6">
    <property type="entry name" value="HDOD DOMAIN-CONTAINING PROTEIN"/>
    <property type="match status" value="1"/>
</dbReference>
<dbReference type="PANTHER" id="PTHR33525">
    <property type="match status" value="1"/>
</dbReference>
<evidence type="ECO:0000313" key="3">
    <source>
        <dbReference type="Proteomes" id="UP001500359"/>
    </source>
</evidence>
<gene>
    <name evidence="2" type="ORF">GCM10009114_29930</name>
</gene>
<proteinExistence type="predicted"/>
<keyword evidence="3" id="KW-1185">Reference proteome</keyword>
<dbReference type="Pfam" id="PF08668">
    <property type="entry name" value="HDOD"/>
    <property type="match status" value="1"/>
</dbReference>
<accession>A0ABP3X1C7</accession>
<feature type="domain" description="HDOD" evidence="1">
    <location>
        <begin position="101"/>
        <end position="317"/>
    </location>
</feature>
<dbReference type="InterPro" id="IPR052340">
    <property type="entry name" value="RNase_Y/CdgJ"/>
</dbReference>